<dbReference type="AlphaFoldDB" id="A0A2H3CWD3"/>
<keyword evidence="3" id="KW-1185">Reference proteome</keyword>
<evidence type="ECO:0000313" key="3">
    <source>
        <dbReference type="Proteomes" id="UP000217790"/>
    </source>
</evidence>
<evidence type="ECO:0000313" key="2">
    <source>
        <dbReference type="EMBL" id="PBK83502.1"/>
    </source>
</evidence>
<dbReference type="InParanoid" id="A0A2H3CWD3"/>
<keyword evidence="1" id="KW-0732">Signal</keyword>
<name>A0A2H3CWD3_ARMGA</name>
<protein>
    <submittedName>
        <fullName evidence="2">Uncharacterized protein</fullName>
    </submittedName>
</protein>
<organism evidence="2 3">
    <name type="scientific">Armillaria gallica</name>
    <name type="common">Bulbous honey fungus</name>
    <name type="synonym">Armillaria bulbosa</name>
    <dbReference type="NCBI Taxonomy" id="47427"/>
    <lineage>
        <taxon>Eukaryota</taxon>
        <taxon>Fungi</taxon>
        <taxon>Dikarya</taxon>
        <taxon>Basidiomycota</taxon>
        <taxon>Agaricomycotina</taxon>
        <taxon>Agaricomycetes</taxon>
        <taxon>Agaricomycetidae</taxon>
        <taxon>Agaricales</taxon>
        <taxon>Marasmiineae</taxon>
        <taxon>Physalacriaceae</taxon>
        <taxon>Armillaria</taxon>
    </lineage>
</organism>
<accession>A0A2H3CWD3</accession>
<feature type="chain" id="PRO_5013628521" evidence="1">
    <location>
        <begin position="27"/>
        <end position="76"/>
    </location>
</feature>
<feature type="signal peptide" evidence="1">
    <location>
        <begin position="1"/>
        <end position="26"/>
    </location>
</feature>
<dbReference type="Proteomes" id="UP000217790">
    <property type="component" value="Unassembled WGS sequence"/>
</dbReference>
<evidence type="ECO:0000256" key="1">
    <source>
        <dbReference type="SAM" id="SignalP"/>
    </source>
</evidence>
<sequence length="76" mass="8551">MIPMSKTKRIFYQLAMLVPIWTKVSAHRATVSFDYSKGTFSDAVDDDLVNISSCSNLRLRCSIAGIRNTEFDDSSK</sequence>
<reference evidence="3" key="1">
    <citation type="journal article" date="2017" name="Nat. Ecol. Evol.">
        <title>Genome expansion and lineage-specific genetic innovations in the forest pathogenic fungi Armillaria.</title>
        <authorList>
            <person name="Sipos G."/>
            <person name="Prasanna A.N."/>
            <person name="Walter M.C."/>
            <person name="O'Connor E."/>
            <person name="Balint B."/>
            <person name="Krizsan K."/>
            <person name="Kiss B."/>
            <person name="Hess J."/>
            <person name="Varga T."/>
            <person name="Slot J."/>
            <person name="Riley R."/>
            <person name="Boka B."/>
            <person name="Rigling D."/>
            <person name="Barry K."/>
            <person name="Lee J."/>
            <person name="Mihaltcheva S."/>
            <person name="LaButti K."/>
            <person name="Lipzen A."/>
            <person name="Waldron R."/>
            <person name="Moloney N.M."/>
            <person name="Sperisen C."/>
            <person name="Kredics L."/>
            <person name="Vagvoelgyi C."/>
            <person name="Patrignani A."/>
            <person name="Fitzpatrick D."/>
            <person name="Nagy I."/>
            <person name="Doyle S."/>
            <person name="Anderson J.B."/>
            <person name="Grigoriev I.V."/>
            <person name="Gueldener U."/>
            <person name="Muensterkoetter M."/>
            <person name="Nagy L.G."/>
        </authorList>
    </citation>
    <scope>NUCLEOTIDE SEQUENCE [LARGE SCALE GENOMIC DNA]</scope>
    <source>
        <strain evidence="3">Ar21-2</strain>
    </source>
</reference>
<dbReference type="EMBL" id="KZ293706">
    <property type="protein sequence ID" value="PBK83502.1"/>
    <property type="molecule type" value="Genomic_DNA"/>
</dbReference>
<proteinExistence type="predicted"/>
<gene>
    <name evidence="2" type="ORF">ARMGADRAFT_1019060</name>
</gene>